<dbReference type="RefSeq" id="WP_039631859.1">
    <property type="nucleotide sequence ID" value="NZ_AYSO01000015.1"/>
</dbReference>
<organism evidence="1 2">
    <name type="scientific">Clostridium argentinense CDC 2741</name>
    <dbReference type="NCBI Taxonomy" id="1418104"/>
    <lineage>
        <taxon>Bacteria</taxon>
        <taxon>Bacillati</taxon>
        <taxon>Bacillota</taxon>
        <taxon>Clostridia</taxon>
        <taxon>Eubacteriales</taxon>
        <taxon>Clostridiaceae</taxon>
        <taxon>Clostridium</taxon>
    </lineage>
</organism>
<dbReference type="InterPro" id="IPR018540">
    <property type="entry name" value="Spo0E-like"/>
</dbReference>
<protein>
    <submittedName>
        <fullName evidence="1">Spo0E like sporulation regulatory family protein</fullName>
    </submittedName>
</protein>
<dbReference type="Proteomes" id="UP000031366">
    <property type="component" value="Unassembled WGS sequence"/>
</dbReference>
<evidence type="ECO:0000313" key="2">
    <source>
        <dbReference type="Proteomes" id="UP000031366"/>
    </source>
</evidence>
<dbReference type="EMBL" id="AYSO01000015">
    <property type="protein sequence ID" value="KIE46906.1"/>
    <property type="molecule type" value="Genomic_DNA"/>
</dbReference>
<proteinExistence type="predicted"/>
<dbReference type="SUPFAM" id="SSF140500">
    <property type="entry name" value="BAS1536-like"/>
    <property type="match status" value="1"/>
</dbReference>
<keyword evidence="2" id="KW-1185">Reference proteome</keyword>
<name>A0A0C1R8Q9_9CLOT</name>
<dbReference type="AlphaFoldDB" id="A0A0C1R8Q9"/>
<dbReference type="Gene3D" id="4.10.280.10">
    <property type="entry name" value="Helix-loop-helix DNA-binding domain"/>
    <property type="match status" value="1"/>
</dbReference>
<dbReference type="STRING" id="29341.RSJ17_14700"/>
<dbReference type="InterPro" id="IPR037208">
    <property type="entry name" value="Spo0E-like_sf"/>
</dbReference>
<dbReference type="GO" id="GO:0046983">
    <property type="term" value="F:protein dimerization activity"/>
    <property type="evidence" value="ECO:0007669"/>
    <property type="project" value="InterPro"/>
</dbReference>
<comment type="caution">
    <text evidence="1">The sequence shown here is derived from an EMBL/GenBank/DDBJ whole genome shotgun (WGS) entry which is preliminary data.</text>
</comment>
<dbReference type="InterPro" id="IPR036638">
    <property type="entry name" value="HLH_DNA-bd_sf"/>
</dbReference>
<dbReference type="GO" id="GO:0043937">
    <property type="term" value="P:regulation of sporulation"/>
    <property type="evidence" value="ECO:0007669"/>
    <property type="project" value="InterPro"/>
</dbReference>
<sequence length="74" mass="8690">MGIVLNINTLENCLKSYGDIKIIDLLIKILKHKMYSNIEKYGLNDVRTIKVSQELDRLIVQDMKQKKEFPKEPK</sequence>
<accession>A0A0C1R8Q9</accession>
<evidence type="ECO:0000313" key="1">
    <source>
        <dbReference type="EMBL" id="KIE46906.1"/>
    </source>
</evidence>
<dbReference type="Pfam" id="PF09388">
    <property type="entry name" value="SpoOE-like"/>
    <property type="match status" value="1"/>
</dbReference>
<gene>
    <name evidence="1" type="ORF">U732_1093</name>
</gene>
<reference evidence="1 2" key="1">
    <citation type="journal article" date="2015" name="Infect. Genet. Evol.">
        <title>Genomic sequences of six botulinum neurotoxin-producing strains representing three clostridial species illustrate the mobility and diversity of botulinum neurotoxin genes.</title>
        <authorList>
            <person name="Smith T.J."/>
            <person name="Hill K.K."/>
            <person name="Xie G."/>
            <person name="Foley B.T."/>
            <person name="Williamson C.H."/>
            <person name="Foster J.T."/>
            <person name="Johnson S.L."/>
            <person name="Chertkov O."/>
            <person name="Teshima H."/>
            <person name="Gibbons H.S."/>
            <person name="Johnsky L.A."/>
            <person name="Karavis M.A."/>
            <person name="Smith L.A."/>
        </authorList>
    </citation>
    <scope>NUCLEOTIDE SEQUENCE [LARGE SCALE GENOMIC DNA]</scope>
    <source>
        <strain evidence="1 2">CDC 2741</strain>
    </source>
</reference>